<keyword evidence="3" id="KW-1185">Reference proteome</keyword>
<dbReference type="InterPro" id="IPR011050">
    <property type="entry name" value="Pectin_lyase_fold/virulence"/>
</dbReference>
<proteinExistence type="predicted"/>
<dbReference type="Gene3D" id="2.160.20.10">
    <property type="entry name" value="Single-stranded right-handed beta-helix, Pectin lyase-like"/>
    <property type="match status" value="1"/>
</dbReference>
<organism evidence="2 3">
    <name type="scientific">Rhodohalobacter sulfatireducens</name>
    <dbReference type="NCBI Taxonomy" id="2911366"/>
    <lineage>
        <taxon>Bacteria</taxon>
        <taxon>Pseudomonadati</taxon>
        <taxon>Balneolota</taxon>
        <taxon>Balneolia</taxon>
        <taxon>Balneolales</taxon>
        <taxon>Balneolaceae</taxon>
        <taxon>Rhodohalobacter</taxon>
    </lineage>
</organism>
<name>A0ABS9K8C2_9BACT</name>
<protein>
    <submittedName>
        <fullName evidence="2">Right-handed parallel beta-helix repeat-containing protein</fullName>
    </submittedName>
</protein>
<evidence type="ECO:0000313" key="3">
    <source>
        <dbReference type="Proteomes" id="UP001165366"/>
    </source>
</evidence>
<dbReference type="Proteomes" id="UP001165366">
    <property type="component" value="Unassembled WGS sequence"/>
</dbReference>
<feature type="signal peptide" evidence="1">
    <location>
        <begin position="1"/>
        <end position="20"/>
    </location>
</feature>
<dbReference type="PROSITE" id="PS51257">
    <property type="entry name" value="PROKAR_LIPOPROTEIN"/>
    <property type="match status" value="1"/>
</dbReference>
<reference evidence="2" key="1">
    <citation type="submission" date="2022-01" db="EMBL/GenBank/DDBJ databases">
        <authorList>
            <person name="Wang Y."/>
        </authorList>
    </citation>
    <scope>NUCLEOTIDE SEQUENCE</scope>
    <source>
        <strain evidence="2">WB101</strain>
    </source>
</reference>
<comment type="caution">
    <text evidence="2">The sequence shown here is derived from an EMBL/GenBank/DDBJ whole genome shotgun (WGS) entry which is preliminary data.</text>
</comment>
<dbReference type="SUPFAM" id="SSF51126">
    <property type="entry name" value="Pectin lyase-like"/>
    <property type="match status" value="1"/>
</dbReference>
<accession>A0ABS9K8C2</accession>
<dbReference type="InterPro" id="IPR012334">
    <property type="entry name" value="Pectin_lyas_fold"/>
</dbReference>
<reference evidence="2" key="2">
    <citation type="submission" date="2024-05" db="EMBL/GenBank/DDBJ databases">
        <title>Rhodohalobacter halophilus gen. nov., sp. nov., a moderately halophilic member of the family Balneolaceae.</title>
        <authorList>
            <person name="Xia J."/>
        </authorList>
    </citation>
    <scope>NUCLEOTIDE SEQUENCE</scope>
    <source>
        <strain evidence="2">WB101</strain>
    </source>
</reference>
<keyword evidence="1" id="KW-0732">Signal</keyword>
<dbReference type="EMBL" id="JAKLWS010000001">
    <property type="protein sequence ID" value="MCG2587047.1"/>
    <property type="molecule type" value="Genomic_DNA"/>
</dbReference>
<dbReference type="RefSeq" id="WP_237851894.1">
    <property type="nucleotide sequence ID" value="NZ_JAKLWS010000001.1"/>
</dbReference>
<sequence>MRTFILSSALGIFLMLTIAASCQLSFLDNQPPPGGLSSKDVNTAELQKPGVSTPQNLFSDFLDMWEEVSSMSPAEIDSLSETELLSLSDPVRQATENTPYFSEQTLQDIGEPLQEIALNFKTIPQSQHQSLSRGIENSLNAGESTTGKSPEEIRELLKLLASYESSACGEIFNQQNEFILLSPGDSFNIANQVCPAGTTFLIRKGIHPGQSVLSSKTGNKWIGLDGAIMDGEDTVYRAFSGSINENQIAWLELRNYHLHGIFSTNNPSDILITHTTFRDIAPDSSGQDYGALKFDNASNITVSHSHFENVASGVRFRFSSGPLGVINNSALNSGRNFFQCDQCRGGGIQINRNSMERTDAYGIAVLEDWINLFKSHGDSTNWIQVNQNRARGHSLSGSGSFIMLGDAGGSYQEAIGNIGVNPGQVGMGVAGGENIKVEANAMYSVPWDSSNVAYYSALYSPSCGNHQFPNVEDGAEPNRANWICGDEFNCHNPPRMNYAWTDGKCDIDLEEIRNSVQVDRSMGPDIWDEWLNE</sequence>
<evidence type="ECO:0000256" key="1">
    <source>
        <dbReference type="SAM" id="SignalP"/>
    </source>
</evidence>
<gene>
    <name evidence="2" type="ORF">L6773_00615</name>
</gene>
<feature type="chain" id="PRO_5045404886" evidence="1">
    <location>
        <begin position="21"/>
        <end position="533"/>
    </location>
</feature>
<evidence type="ECO:0000313" key="2">
    <source>
        <dbReference type="EMBL" id="MCG2587047.1"/>
    </source>
</evidence>